<feature type="compositionally biased region" description="Basic residues" evidence="1">
    <location>
        <begin position="21"/>
        <end position="39"/>
    </location>
</feature>
<reference evidence="2" key="2">
    <citation type="submission" date="2020-05" db="UniProtKB">
        <authorList>
            <consortium name="EnsemblMetazoa"/>
        </authorList>
    </citation>
    <scope>IDENTIFICATION</scope>
    <source>
        <strain evidence="2">WRAIR2</strain>
    </source>
</reference>
<dbReference type="AlphaFoldDB" id="A0A182NK34"/>
<feature type="region of interest" description="Disordered" evidence="1">
    <location>
        <begin position="94"/>
        <end position="115"/>
    </location>
</feature>
<dbReference type="VEuPathDB" id="VectorBase:ADIR008014"/>
<keyword evidence="3" id="KW-1185">Reference proteome</keyword>
<name>A0A182NK34_9DIPT</name>
<dbReference type="Proteomes" id="UP000075884">
    <property type="component" value="Unassembled WGS sequence"/>
</dbReference>
<feature type="compositionally biased region" description="Basic and acidic residues" evidence="1">
    <location>
        <begin position="99"/>
        <end position="115"/>
    </location>
</feature>
<reference evidence="3" key="1">
    <citation type="submission" date="2013-03" db="EMBL/GenBank/DDBJ databases">
        <title>The Genome Sequence of Anopheles dirus WRAIR2.</title>
        <authorList>
            <consortium name="The Broad Institute Genomics Platform"/>
            <person name="Neafsey D.E."/>
            <person name="Walton C."/>
            <person name="Walker B."/>
            <person name="Young S.K."/>
            <person name="Zeng Q."/>
            <person name="Gargeya S."/>
            <person name="Fitzgerald M."/>
            <person name="Haas B."/>
            <person name="Abouelleil A."/>
            <person name="Allen A.W."/>
            <person name="Alvarado L."/>
            <person name="Arachchi H.M."/>
            <person name="Berlin A.M."/>
            <person name="Chapman S.B."/>
            <person name="Gainer-Dewar J."/>
            <person name="Goldberg J."/>
            <person name="Griggs A."/>
            <person name="Gujja S."/>
            <person name="Hansen M."/>
            <person name="Howarth C."/>
            <person name="Imamovic A."/>
            <person name="Ireland A."/>
            <person name="Larimer J."/>
            <person name="McCowan C."/>
            <person name="Murphy C."/>
            <person name="Pearson M."/>
            <person name="Poon T.W."/>
            <person name="Priest M."/>
            <person name="Roberts A."/>
            <person name="Saif S."/>
            <person name="Shea T."/>
            <person name="Sisk P."/>
            <person name="Sykes S."/>
            <person name="Wortman J."/>
            <person name="Nusbaum C."/>
            <person name="Birren B."/>
        </authorList>
    </citation>
    <scope>NUCLEOTIDE SEQUENCE [LARGE SCALE GENOMIC DNA]</scope>
    <source>
        <strain evidence="3">WRAIR2</strain>
    </source>
</reference>
<evidence type="ECO:0000256" key="1">
    <source>
        <dbReference type="SAM" id="MobiDB-lite"/>
    </source>
</evidence>
<sequence length="115" mass="13104">MTRMVGVGGVSESNHQDSKGHQKKKKKKKKKNGNKKALHLSRTMAHVLLGHRCVTPERYACVTRYSPVRGPRMLRFSGLRFGKARLVPFSISVKLGTQGRDRGRRPDDRNRDRPL</sequence>
<dbReference type="EnsemblMetazoa" id="ADIR008014-RA">
    <property type="protein sequence ID" value="ADIR008014-PA"/>
    <property type="gene ID" value="ADIR008014"/>
</dbReference>
<accession>A0A182NK34</accession>
<proteinExistence type="predicted"/>
<protein>
    <submittedName>
        <fullName evidence="2">Uncharacterized protein</fullName>
    </submittedName>
</protein>
<evidence type="ECO:0000313" key="3">
    <source>
        <dbReference type="Proteomes" id="UP000075884"/>
    </source>
</evidence>
<organism evidence="2 3">
    <name type="scientific">Anopheles dirus</name>
    <dbReference type="NCBI Taxonomy" id="7168"/>
    <lineage>
        <taxon>Eukaryota</taxon>
        <taxon>Metazoa</taxon>
        <taxon>Ecdysozoa</taxon>
        <taxon>Arthropoda</taxon>
        <taxon>Hexapoda</taxon>
        <taxon>Insecta</taxon>
        <taxon>Pterygota</taxon>
        <taxon>Neoptera</taxon>
        <taxon>Endopterygota</taxon>
        <taxon>Diptera</taxon>
        <taxon>Nematocera</taxon>
        <taxon>Culicoidea</taxon>
        <taxon>Culicidae</taxon>
        <taxon>Anophelinae</taxon>
        <taxon>Anopheles</taxon>
    </lineage>
</organism>
<evidence type="ECO:0000313" key="2">
    <source>
        <dbReference type="EnsemblMetazoa" id="ADIR008014-PA"/>
    </source>
</evidence>
<feature type="region of interest" description="Disordered" evidence="1">
    <location>
        <begin position="1"/>
        <end position="41"/>
    </location>
</feature>